<dbReference type="InterPro" id="IPR046523">
    <property type="entry name" value="UTP20_dom"/>
</dbReference>
<dbReference type="RefSeq" id="XP_003060120.1">
    <property type="nucleotide sequence ID" value="XM_003060074.1"/>
</dbReference>
<name>C1MVY6_MICPC</name>
<dbReference type="Proteomes" id="UP000001876">
    <property type="component" value="Unassembled WGS sequence"/>
</dbReference>
<dbReference type="PANTHER" id="PTHR17695">
    <property type="entry name" value="SMALL SUBUNIT PROCESSOME COMPONENT 20 HOMOLOG"/>
    <property type="match status" value="1"/>
</dbReference>
<evidence type="ECO:0000313" key="4">
    <source>
        <dbReference type="Proteomes" id="UP000001876"/>
    </source>
</evidence>
<dbReference type="AlphaFoldDB" id="C1MVY6"/>
<feature type="region of interest" description="Disordered" evidence="1">
    <location>
        <begin position="204"/>
        <end position="227"/>
    </location>
</feature>
<sequence length="1062" mass="114792">MKRTRHRKLTNRIPSRRPVVVPSSKGLGCAKLPTLVRLLASRLDRGFMTHVLGATLHALVDACVPGADPEDATDALEAIMPLLDEDVFGRAAEARSISHWFPYDRVGVEREVEAIRGAYREARRSRAHETLTLLATHATCPGALPELLSPVTRRLPAASAPSVRRKLEAMLQAVQKGVLCNPRASVEETLVLCHSVINDGVSRDERAAEASADPSLKEMTLGAAPRGEKELGNRVWERGWYLVRLPEPGSDPTVTMEKGLNAGDRYKRAKYGDDDEDDDAPERGGTKTTTTTTLAALARSDEDVPPNFDLLVVFALGLLRALLRKMSGEKGVGGKGAAVEPRRDAEDANEDAPTTLASPLGPQREKILRGIVPLAVRALSSPHAAIPPLAVRCLAQLSTMRLSTFDSSTGALARRIMALLKDCPRADAQLSQDCLKLLNNLLKRHAAFTPTDAQFRFIVRFAFSDLEETHREEQRSTVFSLMRAVLARRPLLPEIYDTMNVVSGLVVRANADETRRSCAGALVQFLLDYPLGERRLRTHLESLAANFEYVHAAGRVNALRCARDVVARFPKDVVDANAVFLFVPLVARLGADEDAECRAAAGEALRVLLKRTAGGGVGEKLLDLATRWCAVGGGGAAVGDDAERLRRAAMQTLGIAVAASPSHASRAVAAARHSIVSALAEHDPAVAHREEDDDDVAVNWQTCYRALLLVEKAHALCPEALEGDECDDGDEDASEDSVWRASQALLSHRHQWVQHAAARVIGRYLAVNGAAIAAALARRRDGSHSDDAAEYAYPVNLETIARACVAVLEQGVGARAVDVDEKLAEQTVKNLTFAAVVLLQTRRPIAENDDENDEEDEEALEADDDEDDENDLNAAAQTAAAKEKKKKTTTTTEDDAVDAKPPLPWLFRRVGKVGAGGIGASRAAALRWTAALAASLGEEGFDRHPTIAPPLLLPSVLCADDAVVGVAPEHRAIAEETLEVLRGAMRGELFSRAHAATRARIASRRDARRRAKALDAVVDPERAARARIAKAAKRTAARKRKVQERRAGKGSSGSAKKRAREL</sequence>
<feature type="compositionally biased region" description="Basic residues" evidence="1">
    <location>
        <begin position="1028"/>
        <end position="1043"/>
    </location>
</feature>
<feature type="region of interest" description="Disordered" evidence="1">
    <location>
        <begin position="845"/>
        <end position="899"/>
    </location>
</feature>
<feature type="compositionally biased region" description="Acidic residues" evidence="1">
    <location>
        <begin position="847"/>
        <end position="871"/>
    </location>
</feature>
<evidence type="ECO:0000259" key="2">
    <source>
        <dbReference type="Pfam" id="PF20416"/>
    </source>
</evidence>
<evidence type="ECO:0000256" key="1">
    <source>
        <dbReference type="SAM" id="MobiDB-lite"/>
    </source>
</evidence>
<dbReference type="InterPro" id="IPR052575">
    <property type="entry name" value="SSU_processome_comp_20"/>
</dbReference>
<reference evidence="3 4" key="1">
    <citation type="journal article" date="2009" name="Science">
        <title>Green evolution and dynamic adaptations revealed by genomes of the marine picoeukaryotes Micromonas.</title>
        <authorList>
            <person name="Worden A.Z."/>
            <person name="Lee J.H."/>
            <person name="Mock T."/>
            <person name="Rouze P."/>
            <person name="Simmons M.P."/>
            <person name="Aerts A.L."/>
            <person name="Allen A.E."/>
            <person name="Cuvelier M.L."/>
            <person name="Derelle E."/>
            <person name="Everett M.V."/>
            <person name="Foulon E."/>
            <person name="Grimwood J."/>
            <person name="Gundlach H."/>
            <person name="Henrissat B."/>
            <person name="Napoli C."/>
            <person name="McDonald S.M."/>
            <person name="Parker M.S."/>
            <person name="Rombauts S."/>
            <person name="Salamov A."/>
            <person name="Von Dassow P."/>
            <person name="Badger J.H."/>
            <person name="Coutinho P.M."/>
            <person name="Demir E."/>
            <person name="Dubchak I."/>
            <person name="Gentemann C."/>
            <person name="Eikrem W."/>
            <person name="Gready J.E."/>
            <person name="John U."/>
            <person name="Lanier W."/>
            <person name="Lindquist E.A."/>
            <person name="Lucas S."/>
            <person name="Mayer K.F."/>
            <person name="Moreau H."/>
            <person name="Not F."/>
            <person name="Otillar R."/>
            <person name="Panaud O."/>
            <person name="Pangilinan J."/>
            <person name="Paulsen I."/>
            <person name="Piegu B."/>
            <person name="Poliakov A."/>
            <person name="Robbens S."/>
            <person name="Schmutz J."/>
            <person name="Toulza E."/>
            <person name="Wyss T."/>
            <person name="Zelensky A."/>
            <person name="Zhou K."/>
            <person name="Armbrust E.V."/>
            <person name="Bhattacharya D."/>
            <person name="Goodenough U.W."/>
            <person name="Van de Peer Y."/>
            <person name="Grigoriev I.V."/>
        </authorList>
    </citation>
    <scope>NUCLEOTIDE SEQUENCE [LARGE SCALE GENOMIC DNA]</scope>
    <source>
        <strain evidence="3 4">CCMP1545</strain>
    </source>
</reference>
<dbReference type="InterPro" id="IPR016024">
    <property type="entry name" value="ARM-type_fold"/>
</dbReference>
<dbReference type="SUPFAM" id="SSF48371">
    <property type="entry name" value="ARM repeat"/>
    <property type="match status" value="1"/>
</dbReference>
<dbReference type="OrthoDB" id="360653at2759"/>
<evidence type="ECO:0000313" key="3">
    <source>
        <dbReference type="EMBL" id="EEH56072.1"/>
    </source>
</evidence>
<dbReference type="PANTHER" id="PTHR17695:SF11">
    <property type="entry name" value="SMALL SUBUNIT PROCESSOME COMPONENT 20 HOMOLOG"/>
    <property type="match status" value="1"/>
</dbReference>
<dbReference type="Pfam" id="PF20416">
    <property type="entry name" value="UTP20"/>
    <property type="match status" value="1"/>
</dbReference>
<feature type="region of interest" description="Disordered" evidence="1">
    <location>
        <begin position="251"/>
        <end position="291"/>
    </location>
</feature>
<proteinExistence type="predicted"/>
<gene>
    <name evidence="3" type="ORF">MICPUCDRAFT_59558</name>
</gene>
<organism evidence="4">
    <name type="scientific">Micromonas pusilla (strain CCMP1545)</name>
    <name type="common">Picoplanktonic green alga</name>
    <dbReference type="NCBI Taxonomy" id="564608"/>
    <lineage>
        <taxon>Eukaryota</taxon>
        <taxon>Viridiplantae</taxon>
        <taxon>Chlorophyta</taxon>
        <taxon>Mamiellophyceae</taxon>
        <taxon>Mamiellales</taxon>
        <taxon>Mamiellaceae</taxon>
        <taxon>Micromonas</taxon>
    </lineage>
</organism>
<dbReference type="KEGG" id="mpp:MICPUCDRAFT_59558"/>
<feature type="region of interest" description="Disordered" evidence="1">
    <location>
        <begin position="1028"/>
        <end position="1062"/>
    </location>
</feature>
<protein>
    <submittedName>
        <fullName evidence="3">Predicted protein</fullName>
    </submittedName>
</protein>
<dbReference type="eggNOG" id="KOG1823">
    <property type="taxonomic scope" value="Eukaryota"/>
</dbReference>
<dbReference type="STRING" id="564608.C1MVY6"/>
<feature type="region of interest" description="Disordered" evidence="1">
    <location>
        <begin position="329"/>
        <end position="360"/>
    </location>
</feature>
<dbReference type="EMBL" id="GG663741">
    <property type="protein sequence ID" value="EEH56072.1"/>
    <property type="molecule type" value="Genomic_DNA"/>
</dbReference>
<dbReference type="GO" id="GO:0032040">
    <property type="term" value="C:small-subunit processome"/>
    <property type="evidence" value="ECO:0007669"/>
    <property type="project" value="TreeGrafter"/>
</dbReference>
<dbReference type="OMA" id="AFWQEAY"/>
<dbReference type="GeneID" id="9685272"/>
<dbReference type="GO" id="GO:0030686">
    <property type="term" value="C:90S preribosome"/>
    <property type="evidence" value="ECO:0007669"/>
    <property type="project" value="TreeGrafter"/>
</dbReference>
<accession>C1MVY6</accession>
<keyword evidence="4" id="KW-1185">Reference proteome</keyword>
<feature type="domain" description="U3 small nucleolar RNA-associated protein 20" evidence="2">
    <location>
        <begin position="20"/>
        <end position="197"/>
    </location>
</feature>